<comment type="caution">
    <text evidence="2">The sequence shown here is derived from an EMBL/GenBank/DDBJ whole genome shotgun (WGS) entry which is preliminary data.</text>
</comment>
<evidence type="ECO:0000313" key="2">
    <source>
        <dbReference type="EMBL" id="MDS0284618.1"/>
    </source>
</evidence>
<dbReference type="InterPro" id="IPR055768">
    <property type="entry name" value="DUF7344"/>
</dbReference>
<keyword evidence="3" id="KW-1185">Reference proteome</keyword>
<dbReference type="Gene3D" id="1.10.10.10">
    <property type="entry name" value="Winged helix-like DNA-binding domain superfamily/Winged helix DNA-binding domain"/>
    <property type="match status" value="1"/>
</dbReference>
<dbReference type="Proteomes" id="UP001268864">
    <property type="component" value="Unassembled WGS sequence"/>
</dbReference>
<reference evidence="2 3" key="1">
    <citation type="submission" date="2022-06" db="EMBL/GenBank/DDBJ databases">
        <title>Halomicroarcula sp. a new haloarchaeum isolate from saline soil.</title>
        <authorList>
            <person name="Strakova D."/>
            <person name="Galisteo C."/>
            <person name="Sanchez-Porro C."/>
            <person name="Ventosa A."/>
        </authorList>
    </citation>
    <scope>NUCLEOTIDE SEQUENCE [LARGE SCALE GENOMIC DNA]</scope>
    <source>
        <strain evidence="2 3">S3CR25-11</strain>
    </source>
</reference>
<gene>
    <name evidence="2" type="ORF">NDI86_21190</name>
</gene>
<dbReference type="RefSeq" id="WP_310902284.1">
    <property type="nucleotide sequence ID" value="NZ_JAMQOS010000009.1"/>
</dbReference>
<evidence type="ECO:0000313" key="3">
    <source>
        <dbReference type="Proteomes" id="UP001268864"/>
    </source>
</evidence>
<sequence>MNRQTVSGLDETTRHRLLADEQRRVIVETLRTASPSGEITLEELAARLVRATARDGGEAVDDRRTLSRRLHHVHLPVLADAGLLEYDAETRQVRFGRARTVTESS</sequence>
<protein>
    <recommendedName>
        <fullName evidence="1">DUF7344 domain-containing protein</fullName>
    </recommendedName>
</protein>
<organism evidence="2 3">
    <name type="scientific">Haloarcula onubensis</name>
    <dbReference type="NCBI Taxonomy" id="2950539"/>
    <lineage>
        <taxon>Archaea</taxon>
        <taxon>Methanobacteriati</taxon>
        <taxon>Methanobacteriota</taxon>
        <taxon>Stenosarchaea group</taxon>
        <taxon>Halobacteria</taxon>
        <taxon>Halobacteriales</taxon>
        <taxon>Haloarculaceae</taxon>
        <taxon>Haloarcula</taxon>
    </lineage>
</organism>
<proteinExistence type="predicted"/>
<dbReference type="Pfam" id="PF24035">
    <property type="entry name" value="DUF7344"/>
    <property type="match status" value="1"/>
</dbReference>
<accession>A0ABU2FV22</accession>
<name>A0ABU2FV22_9EURY</name>
<dbReference type="EMBL" id="JAMQOS010000009">
    <property type="protein sequence ID" value="MDS0284618.1"/>
    <property type="molecule type" value="Genomic_DNA"/>
</dbReference>
<dbReference type="InterPro" id="IPR036388">
    <property type="entry name" value="WH-like_DNA-bd_sf"/>
</dbReference>
<feature type="domain" description="DUF7344" evidence="1">
    <location>
        <begin position="15"/>
        <end position="94"/>
    </location>
</feature>
<evidence type="ECO:0000259" key="1">
    <source>
        <dbReference type="Pfam" id="PF24035"/>
    </source>
</evidence>